<protein>
    <submittedName>
        <fullName evidence="1">Uncharacterized protein</fullName>
    </submittedName>
</protein>
<gene>
    <name evidence="1" type="ORF">MANAM107_10560</name>
</gene>
<proteinExistence type="predicted"/>
<evidence type="ECO:0000313" key="2">
    <source>
        <dbReference type="Proteomes" id="UP000824496"/>
    </source>
</evidence>
<keyword evidence="2" id="KW-1185">Reference proteome</keyword>
<reference evidence="1 2" key="1">
    <citation type="submission" date="2021-08" db="EMBL/GenBank/DDBJ databases">
        <title>Whole genome sequence of novel Actinomyces species strain MAS-1.</title>
        <authorList>
            <person name="Saito M."/>
            <person name="Kuwahara N."/>
            <person name="Takizawa T."/>
            <person name="Gotouda H."/>
            <person name="Ochiai T."/>
        </authorList>
    </citation>
    <scope>NUCLEOTIDE SEQUENCE [LARGE SCALE GENOMIC DNA]</scope>
    <source>
        <strain evidence="1 2">MAS-1</strain>
    </source>
</reference>
<dbReference type="EMBL" id="AP025017">
    <property type="protein sequence ID" value="BDA64222.1"/>
    <property type="molecule type" value="Genomic_DNA"/>
</dbReference>
<name>A0ABN6K4U4_9ACTO</name>
<organism evidence="1 2">
    <name type="scientific">Actinomyces capricornis</name>
    <dbReference type="NCBI Taxonomy" id="2755559"/>
    <lineage>
        <taxon>Bacteria</taxon>
        <taxon>Bacillati</taxon>
        <taxon>Actinomycetota</taxon>
        <taxon>Actinomycetes</taxon>
        <taxon>Actinomycetales</taxon>
        <taxon>Actinomycetaceae</taxon>
        <taxon>Actinomyces</taxon>
    </lineage>
</organism>
<dbReference type="Proteomes" id="UP000824496">
    <property type="component" value="Chromosome"/>
</dbReference>
<sequence length="63" mass="7048">MASCPRITRRALTPPLFDGALLIRCEVTFFYTVLWPREHVQVLAAVFPGGSRDLLTAARDSIM</sequence>
<accession>A0ABN6K4U4</accession>
<evidence type="ECO:0000313" key="1">
    <source>
        <dbReference type="EMBL" id="BDA64222.1"/>
    </source>
</evidence>